<gene>
    <name evidence="1" type="ORF">MKW98_028286</name>
</gene>
<dbReference type="PANTHER" id="PTHR21530:SF7">
    <property type="entry name" value="TRAB DOMAIN-CONTAINING PROTEIN"/>
    <property type="match status" value="1"/>
</dbReference>
<dbReference type="AlphaFoldDB" id="A0AAD4SYD0"/>
<proteinExistence type="predicted"/>
<dbReference type="EMBL" id="JAJJMB010008071">
    <property type="protein sequence ID" value="KAI3926150.1"/>
    <property type="molecule type" value="Genomic_DNA"/>
</dbReference>
<dbReference type="Pfam" id="PF01963">
    <property type="entry name" value="TraB_PrgY_gumN"/>
    <property type="match status" value="2"/>
</dbReference>
<dbReference type="InterPro" id="IPR046345">
    <property type="entry name" value="TraB_PrgY-like"/>
</dbReference>
<dbReference type="InterPro" id="IPR002816">
    <property type="entry name" value="TraB/PrgY/GumN_fam"/>
</dbReference>
<comment type="caution">
    <text evidence="1">The sequence shown here is derived from an EMBL/GenBank/DDBJ whole genome shotgun (WGS) entry which is preliminary data.</text>
</comment>
<name>A0AAD4SYD0_9MAGN</name>
<protein>
    <recommendedName>
        <fullName evidence="3">TraB domain-containing protein</fullName>
    </recommendedName>
</protein>
<dbReference type="Proteomes" id="UP001202328">
    <property type="component" value="Unassembled WGS sequence"/>
</dbReference>
<evidence type="ECO:0008006" key="3">
    <source>
        <dbReference type="Google" id="ProtNLM"/>
    </source>
</evidence>
<dbReference type="PANTHER" id="PTHR21530">
    <property type="entry name" value="PHEROMONE SHUTDOWN PROTEIN"/>
    <property type="match status" value="1"/>
</dbReference>
<evidence type="ECO:0000313" key="2">
    <source>
        <dbReference type="Proteomes" id="UP001202328"/>
    </source>
</evidence>
<evidence type="ECO:0000313" key="1">
    <source>
        <dbReference type="EMBL" id="KAI3926150.1"/>
    </source>
</evidence>
<keyword evidence="2" id="KW-1185">Reference proteome</keyword>
<dbReference type="CDD" id="cd14726">
    <property type="entry name" value="TraB_PrgY-like"/>
    <property type="match status" value="1"/>
</dbReference>
<organism evidence="1 2">
    <name type="scientific">Papaver atlanticum</name>
    <dbReference type="NCBI Taxonomy" id="357466"/>
    <lineage>
        <taxon>Eukaryota</taxon>
        <taxon>Viridiplantae</taxon>
        <taxon>Streptophyta</taxon>
        <taxon>Embryophyta</taxon>
        <taxon>Tracheophyta</taxon>
        <taxon>Spermatophyta</taxon>
        <taxon>Magnoliopsida</taxon>
        <taxon>Ranunculales</taxon>
        <taxon>Papaveraceae</taxon>
        <taxon>Papaveroideae</taxon>
        <taxon>Papaver</taxon>
    </lineage>
</organism>
<reference evidence="1" key="1">
    <citation type="submission" date="2022-04" db="EMBL/GenBank/DDBJ databases">
        <title>A functionally conserved STORR gene fusion in Papaver species that diverged 16.8 million years ago.</title>
        <authorList>
            <person name="Catania T."/>
        </authorList>
    </citation>
    <scope>NUCLEOTIDE SEQUENCE</scope>
    <source>
        <strain evidence="1">S-188037</strain>
    </source>
</reference>
<sequence length="309" mass="35424">MSSIFSHLIRISLVSSFTTQRTSFYQKSSSSGQPDHYQHGIPGIPSDGKVVLLKNSNNGSQVYLVGTVHYCKESTQTVKKVINYVKPDAIAVELCERRAMQCREWRSEDDNLYTLYLESKRARGGLSTKVGMFIRNCLRLWRGEVIPLIHEFRCGYICLQHQHQRFGFPVAMEEASRIGAGCFFIDQHINVTIKLVISSDSIRQSFERIVEADKQLKNEGCTRSSVQERLSFEKDVSPEIFKVLIEDRDKHMFKELRRFQGKIVAVVGMGHMDGIELLWKHAENGDDWEPPADSELRAVYGNLILIEKY</sequence>
<accession>A0AAD4SYD0</accession>